<dbReference type="AlphaFoldDB" id="A0A0A6D6V7"/>
<dbReference type="OrthoDB" id="9794443at2"/>
<dbReference type="InterPro" id="IPR011051">
    <property type="entry name" value="RmlC_Cupin_sf"/>
</dbReference>
<name>A0A0A6D6V7_9PSED</name>
<dbReference type="SUPFAM" id="SSF51182">
    <property type="entry name" value="RmlC-like cupins"/>
    <property type="match status" value="1"/>
</dbReference>
<sequence>MDLTAIPFGTTDWSTIEPVAHAGVTGTAWWRTCQFGATRVRMVEYSPGYLADHWCWRGHILLCLEGQLQTELEDGRQFTLTPGMSYQVGNDAEGHRSFTATGAKLFIVD</sequence>
<evidence type="ECO:0008006" key="3">
    <source>
        <dbReference type="Google" id="ProtNLM"/>
    </source>
</evidence>
<evidence type="ECO:0000313" key="1">
    <source>
        <dbReference type="EMBL" id="KHA70915.1"/>
    </source>
</evidence>
<comment type="caution">
    <text evidence="1">The sequence shown here is derived from an EMBL/GenBank/DDBJ whole genome shotgun (WGS) entry which is preliminary data.</text>
</comment>
<dbReference type="NCBIfam" id="NF038084">
    <property type="entry name" value="DHCW_cupin"/>
    <property type="match status" value="1"/>
</dbReference>
<organism evidence="1 2">
    <name type="scientific">Pseudomonas chlororaphis</name>
    <dbReference type="NCBI Taxonomy" id="587753"/>
    <lineage>
        <taxon>Bacteria</taxon>
        <taxon>Pseudomonadati</taxon>
        <taxon>Pseudomonadota</taxon>
        <taxon>Gammaproteobacteria</taxon>
        <taxon>Pseudomonadales</taxon>
        <taxon>Pseudomonadaceae</taxon>
        <taxon>Pseudomonas</taxon>
    </lineage>
</organism>
<dbReference type="PATRIC" id="fig|587753.9.peg.3284"/>
<gene>
    <name evidence="1" type="ORF">NZ35_23080</name>
</gene>
<dbReference type="InterPro" id="IPR047713">
    <property type="entry name" value="DHCW_cupin"/>
</dbReference>
<reference evidence="1 2" key="1">
    <citation type="submission" date="2014-10" db="EMBL/GenBank/DDBJ databases">
        <title>Draft genome sequence of Pseudomonas chlororaphis EA105.</title>
        <authorList>
            <person name="McCully L.M."/>
            <person name="Bitzer A.S."/>
            <person name="Spence C."/>
            <person name="Bais H."/>
            <person name="Silby M.W."/>
        </authorList>
    </citation>
    <scope>NUCLEOTIDE SEQUENCE [LARGE SCALE GENOMIC DNA]</scope>
    <source>
        <strain evidence="1 2">EA105</strain>
    </source>
</reference>
<accession>A0A0A6D6V7</accession>
<proteinExistence type="predicted"/>
<dbReference type="EMBL" id="JSFK01000028">
    <property type="protein sequence ID" value="KHA70915.1"/>
    <property type="molecule type" value="Genomic_DNA"/>
</dbReference>
<evidence type="ECO:0000313" key="2">
    <source>
        <dbReference type="Proteomes" id="UP000030564"/>
    </source>
</evidence>
<protein>
    <recommendedName>
        <fullName evidence="3">DHCW motif cupin fold protein</fullName>
    </recommendedName>
</protein>
<dbReference type="Proteomes" id="UP000030564">
    <property type="component" value="Unassembled WGS sequence"/>
</dbReference>